<gene>
    <name evidence="1" type="ORF">LSAT_V11C800397260</name>
</gene>
<protein>
    <submittedName>
        <fullName evidence="1">Uncharacterized protein</fullName>
    </submittedName>
</protein>
<dbReference type="PANTHER" id="PTHR48434">
    <property type="entry name" value="(RAPE) HYPOTHETICAL PROTEIN"/>
    <property type="match status" value="1"/>
</dbReference>
<evidence type="ECO:0000313" key="1">
    <source>
        <dbReference type="EMBL" id="KAJ0189626.1"/>
    </source>
</evidence>
<reference evidence="1 2" key="1">
    <citation type="journal article" date="2017" name="Nat. Commun.">
        <title>Genome assembly with in vitro proximity ligation data and whole-genome triplication in lettuce.</title>
        <authorList>
            <person name="Reyes-Chin-Wo S."/>
            <person name="Wang Z."/>
            <person name="Yang X."/>
            <person name="Kozik A."/>
            <person name="Arikit S."/>
            <person name="Song C."/>
            <person name="Xia L."/>
            <person name="Froenicke L."/>
            <person name="Lavelle D.O."/>
            <person name="Truco M.J."/>
            <person name="Xia R."/>
            <person name="Zhu S."/>
            <person name="Xu C."/>
            <person name="Xu H."/>
            <person name="Xu X."/>
            <person name="Cox K."/>
            <person name="Korf I."/>
            <person name="Meyers B.C."/>
            <person name="Michelmore R.W."/>
        </authorList>
    </citation>
    <scope>NUCLEOTIDE SEQUENCE [LARGE SCALE GENOMIC DNA]</scope>
    <source>
        <strain evidence="2">cv. Salinas</strain>
        <tissue evidence="1">Seedlings</tissue>
    </source>
</reference>
<proteinExistence type="predicted"/>
<accession>A0A9R1UMQ0</accession>
<keyword evidence="2" id="KW-1185">Reference proteome</keyword>
<sequence length="156" mass="17896">MKNKFVLFTDVLQDQESKLFTSSISPIKTVKFKFLKTHISKLNQGFHILTDHLFGRGKTFYSNLYKTIEYYQTILQESGSICFTHHSNSSEGTIDYSKAQILKVISPQDWSINPYSEKILVGYLLTQNIPIMIIKRPGLKNSLHAIIHILGLSFLI</sequence>
<dbReference type="EMBL" id="NBSK02000008">
    <property type="protein sequence ID" value="KAJ0189626.1"/>
    <property type="molecule type" value="Genomic_DNA"/>
</dbReference>
<evidence type="ECO:0000313" key="2">
    <source>
        <dbReference type="Proteomes" id="UP000235145"/>
    </source>
</evidence>
<dbReference type="Proteomes" id="UP000235145">
    <property type="component" value="Unassembled WGS sequence"/>
</dbReference>
<name>A0A9R1UMQ0_LACSA</name>
<organism evidence="1 2">
    <name type="scientific">Lactuca sativa</name>
    <name type="common">Garden lettuce</name>
    <dbReference type="NCBI Taxonomy" id="4236"/>
    <lineage>
        <taxon>Eukaryota</taxon>
        <taxon>Viridiplantae</taxon>
        <taxon>Streptophyta</taxon>
        <taxon>Embryophyta</taxon>
        <taxon>Tracheophyta</taxon>
        <taxon>Spermatophyta</taxon>
        <taxon>Magnoliopsida</taxon>
        <taxon>eudicotyledons</taxon>
        <taxon>Gunneridae</taxon>
        <taxon>Pentapetalae</taxon>
        <taxon>asterids</taxon>
        <taxon>campanulids</taxon>
        <taxon>Asterales</taxon>
        <taxon>Asteraceae</taxon>
        <taxon>Cichorioideae</taxon>
        <taxon>Cichorieae</taxon>
        <taxon>Lactucinae</taxon>
        <taxon>Lactuca</taxon>
    </lineage>
</organism>
<dbReference type="PANTHER" id="PTHR48434:SF1">
    <property type="entry name" value="(RAPE) HYPOTHETICAL PROTEIN"/>
    <property type="match status" value="1"/>
</dbReference>
<dbReference type="AlphaFoldDB" id="A0A9R1UMQ0"/>
<comment type="caution">
    <text evidence="1">The sequence shown here is derived from an EMBL/GenBank/DDBJ whole genome shotgun (WGS) entry which is preliminary data.</text>
</comment>